<feature type="chain" id="PRO_5008901573" evidence="1">
    <location>
        <begin position="25"/>
        <end position="81"/>
    </location>
</feature>
<dbReference type="AlphaFoldDB" id="A0A1D2AI44"/>
<protein>
    <submittedName>
        <fullName evidence="2">Uncharacterized protein</fullName>
    </submittedName>
</protein>
<proteinExistence type="predicted"/>
<keyword evidence="1" id="KW-0732">Signal</keyword>
<organism evidence="2">
    <name type="scientific">Ornithodoros brasiliensis</name>
    <name type="common">Mouro tick</name>
    <dbReference type="NCBI Taxonomy" id="888526"/>
    <lineage>
        <taxon>Eukaryota</taxon>
        <taxon>Metazoa</taxon>
        <taxon>Ecdysozoa</taxon>
        <taxon>Arthropoda</taxon>
        <taxon>Chelicerata</taxon>
        <taxon>Arachnida</taxon>
        <taxon>Acari</taxon>
        <taxon>Parasitiformes</taxon>
        <taxon>Ixodida</taxon>
        <taxon>Ixodoidea</taxon>
        <taxon>Argasidae</taxon>
        <taxon>Ornithodorinae</taxon>
        <taxon>Ornithodoros</taxon>
    </lineage>
</organism>
<evidence type="ECO:0000313" key="2">
    <source>
        <dbReference type="EMBL" id="JAT78862.1"/>
    </source>
</evidence>
<name>A0A1D2AI44_ORNBR</name>
<dbReference type="EMBL" id="GETE01000914">
    <property type="protein sequence ID" value="JAT78862.1"/>
    <property type="molecule type" value="Transcribed_RNA"/>
</dbReference>
<sequence length="81" mass="8696">VVLPSLCLCVIVRVNVVIFHSTLAIGGVNESKLHGRKPVLLVYSSNATNKRCSDKWGLTVLGMALRTCAEDALYFGFSATA</sequence>
<feature type="non-terminal residue" evidence="2">
    <location>
        <position position="1"/>
    </location>
</feature>
<evidence type="ECO:0000256" key="1">
    <source>
        <dbReference type="SAM" id="SignalP"/>
    </source>
</evidence>
<accession>A0A1D2AI44</accession>
<reference evidence="2" key="1">
    <citation type="submission" date="2016-07" db="EMBL/GenBank/DDBJ databases">
        <title>Salivary Glands transcriptome analysis on engorged females of Ornithodoros brasiliensis (Acari:Argasidae).</title>
        <authorList>
            <person name="Simons S.M."/>
            <person name="Carvalho E."/>
            <person name="Junqueira-de-Azevedo I."/>
            <person name="Ho P.L."/>
            <person name="Giovanni D."/>
            <person name="Mendonca R."/>
            <person name="Onofrio V."/>
            <person name="Landulfo G."/>
            <person name="Ramirez D."/>
            <person name="Barros-Battesti D."/>
        </authorList>
    </citation>
    <scope>NUCLEOTIDE SEQUENCE</scope>
    <source>
        <strain evidence="2">Female</strain>
        <tissue evidence="2">Salivary gland</tissue>
    </source>
</reference>
<feature type="signal peptide" evidence="1">
    <location>
        <begin position="1"/>
        <end position="24"/>
    </location>
</feature>